<feature type="chain" id="PRO_5046970716" evidence="1">
    <location>
        <begin position="21"/>
        <end position="119"/>
    </location>
</feature>
<proteinExistence type="predicted"/>
<comment type="caution">
    <text evidence="2">The sequence shown here is derived from an EMBL/GenBank/DDBJ whole genome shotgun (WGS) entry which is preliminary data.</text>
</comment>
<gene>
    <name evidence="2" type="ORF">ANN_09997</name>
</gene>
<sequence length="119" mass="13819">MGINALGVAVCAAVLCVCWGQTALEEPKQNLDEGRKQLQQVYVPSTSVLEPQAQADVSQDLPTQGKDDMQTQEHFYWGYRPYYRPRSWGWGRGWGWNGYSGYGDYYGYGRRYPYYYYWG</sequence>
<reference evidence="2 3" key="1">
    <citation type="journal article" date="2022" name="Allergy">
        <title>Genome assembly and annotation of Periplaneta americana reveal a comprehensive cockroach allergen profile.</title>
        <authorList>
            <person name="Wang L."/>
            <person name="Xiong Q."/>
            <person name="Saelim N."/>
            <person name="Wang L."/>
            <person name="Nong W."/>
            <person name="Wan A.T."/>
            <person name="Shi M."/>
            <person name="Liu X."/>
            <person name="Cao Q."/>
            <person name="Hui J.H.L."/>
            <person name="Sookrung N."/>
            <person name="Leung T.F."/>
            <person name="Tungtrongchitr A."/>
            <person name="Tsui S.K.W."/>
        </authorList>
    </citation>
    <scope>NUCLEOTIDE SEQUENCE [LARGE SCALE GENOMIC DNA]</scope>
    <source>
        <strain evidence="2">PWHHKU_190912</strain>
    </source>
</reference>
<feature type="signal peptide" evidence="1">
    <location>
        <begin position="1"/>
        <end position="20"/>
    </location>
</feature>
<name>A0ABQ8TN59_PERAM</name>
<keyword evidence="3" id="KW-1185">Reference proteome</keyword>
<dbReference type="Proteomes" id="UP001148838">
    <property type="component" value="Unassembled WGS sequence"/>
</dbReference>
<evidence type="ECO:0000313" key="3">
    <source>
        <dbReference type="Proteomes" id="UP001148838"/>
    </source>
</evidence>
<evidence type="ECO:0000256" key="1">
    <source>
        <dbReference type="SAM" id="SignalP"/>
    </source>
</evidence>
<organism evidence="2 3">
    <name type="scientific">Periplaneta americana</name>
    <name type="common">American cockroach</name>
    <name type="synonym">Blatta americana</name>
    <dbReference type="NCBI Taxonomy" id="6978"/>
    <lineage>
        <taxon>Eukaryota</taxon>
        <taxon>Metazoa</taxon>
        <taxon>Ecdysozoa</taxon>
        <taxon>Arthropoda</taxon>
        <taxon>Hexapoda</taxon>
        <taxon>Insecta</taxon>
        <taxon>Pterygota</taxon>
        <taxon>Neoptera</taxon>
        <taxon>Polyneoptera</taxon>
        <taxon>Dictyoptera</taxon>
        <taxon>Blattodea</taxon>
        <taxon>Blattoidea</taxon>
        <taxon>Blattidae</taxon>
        <taxon>Blattinae</taxon>
        <taxon>Periplaneta</taxon>
    </lineage>
</organism>
<accession>A0ABQ8TN59</accession>
<protein>
    <submittedName>
        <fullName evidence="2">Uncharacterized protein</fullName>
    </submittedName>
</protein>
<dbReference type="EMBL" id="JAJSOF020000005">
    <property type="protein sequence ID" value="KAJ4447987.1"/>
    <property type="molecule type" value="Genomic_DNA"/>
</dbReference>
<evidence type="ECO:0000313" key="2">
    <source>
        <dbReference type="EMBL" id="KAJ4447987.1"/>
    </source>
</evidence>
<keyword evidence="1" id="KW-0732">Signal</keyword>